<keyword evidence="2" id="KW-0805">Transcription regulation</keyword>
<dbReference type="Gene3D" id="3.40.190.10">
    <property type="entry name" value="Periplasmic binding protein-like II"/>
    <property type="match status" value="2"/>
</dbReference>
<evidence type="ECO:0000313" key="6">
    <source>
        <dbReference type="EMBL" id="QKJ87135.1"/>
    </source>
</evidence>
<dbReference type="InterPro" id="IPR036388">
    <property type="entry name" value="WH-like_DNA-bd_sf"/>
</dbReference>
<dbReference type="PANTHER" id="PTHR30579:SF7">
    <property type="entry name" value="HTH-TYPE TRANSCRIPTIONAL REGULATOR LRHA-RELATED"/>
    <property type="match status" value="1"/>
</dbReference>
<feature type="domain" description="HTH lysR-type" evidence="5">
    <location>
        <begin position="3"/>
        <end position="60"/>
    </location>
</feature>
<dbReference type="Pfam" id="PF03466">
    <property type="entry name" value="LysR_substrate"/>
    <property type="match status" value="1"/>
</dbReference>
<dbReference type="EMBL" id="CP054212">
    <property type="protein sequence ID" value="QKJ87135.1"/>
    <property type="molecule type" value="Genomic_DNA"/>
</dbReference>
<dbReference type="SUPFAM" id="SSF53850">
    <property type="entry name" value="Periplasmic binding protein-like II"/>
    <property type="match status" value="1"/>
</dbReference>
<evidence type="ECO:0000256" key="1">
    <source>
        <dbReference type="ARBA" id="ARBA00009437"/>
    </source>
</evidence>
<dbReference type="InterPro" id="IPR036390">
    <property type="entry name" value="WH_DNA-bd_sf"/>
</dbReference>
<dbReference type="GO" id="GO:0003677">
    <property type="term" value="F:DNA binding"/>
    <property type="evidence" value="ECO:0007669"/>
    <property type="project" value="UniProtKB-KW"/>
</dbReference>
<dbReference type="InterPro" id="IPR005119">
    <property type="entry name" value="LysR_subst-bd"/>
</dbReference>
<gene>
    <name evidence="6" type="ORF">PMPD1_2190</name>
</gene>
<dbReference type="Pfam" id="PF00126">
    <property type="entry name" value="HTH_1"/>
    <property type="match status" value="1"/>
</dbReference>
<dbReference type="Proteomes" id="UP000505325">
    <property type="component" value="Chromosome"/>
</dbReference>
<keyword evidence="3" id="KW-0238">DNA-binding</keyword>
<proteinExistence type="inferred from homology"/>
<name>A0A6M8U8Y1_9GAMM</name>
<protein>
    <submittedName>
        <fullName evidence="6">LysR family transcriptional regulator</fullName>
    </submittedName>
</protein>
<evidence type="ECO:0000256" key="3">
    <source>
        <dbReference type="ARBA" id="ARBA00023125"/>
    </source>
</evidence>
<comment type="similarity">
    <text evidence="1">Belongs to the LysR transcriptional regulatory family.</text>
</comment>
<keyword evidence="7" id="KW-1185">Reference proteome</keyword>
<accession>A0A6M8U8Y1</accession>
<dbReference type="KEGG" id="pmak:PMPD1_2190"/>
<evidence type="ECO:0000256" key="4">
    <source>
        <dbReference type="ARBA" id="ARBA00023163"/>
    </source>
</evidence>
<dbReference type="InterPro" id="IPR000847">
    <property type="entry name" value="LysR_HTH_N"/>
</dbReference>
<sequence>MTLDIDLLRTFHAVVRLGQFRAAATQINRSPAAVSVHIQRLETVVGGKLFERDNQAVELTPLGQKLLASTAVLLKTHDKILGDLQADALTGHIKLGVPDEYAAHVIGDILPVFSALCPGVELEVSTAPSLKLKQQVERNRLHLALTVQPVRHDHPATSPIAITLPVWVSGSEVDLEPDEPVPLALHASHCPYRDAMTTALTAAGRRWKTILSSPSARAVEACVEAGLAVSLIDRSRITARMRQVSGLPPIGAHEVLIARAASTDALPAVDALATAISQHFKL</sequence>
<organism evidence="6 7">
    <name type="scientific">Paramixta manurensis</name>
    <dbReference type="NCBI Taxonomy" id="2740817"/>
    <lineage>
        <taxon>Bacteria</taxon>
        <taxon>Pseudomonadati</taxon>
        <taxon>Pseudomonadota</taxon>
        <taxon>Gammaproteobacteria</taxon>
        <taxon>Enterobacterales</taxon>
        <taxon>Erwiniaceae</taxon>
        <taxon>Paramixta</taxon>
    </lineage>
</organism>
<dbReference type="InterPro" id="IPR050176">
    <property type="entry name" value="LTTR"/>
</dbReference>
<dbReference type="AlphaFoldDB" id="A0A6M8U8Y1"/>
<evidence type="ECO:0000313" key="7">
    <source>
        <dbReference type="Proteomes" id="UP000505325"/>
    </source>
</evidence>
<keyword evidence="4" id="KW-0804">Transcription</keyword>
<dbReference type="Gene3D" id="1.10.10.10">
    <property type="entry name" value="Winged helix-like DNA-binding domain superfamily/Winged helix DNA-binding domain"/>
    <property type="match status" value="1"/>
</dbReference>
<dbReference type="SUPFAM" id="SSF46785">
    <property type="entry name" value="Winged helix' DNA-binding domain"/>
    <property type="match status" value="1"/>
</dbReference>
<dbReference type="GO" id="GO:0003700">
    <property type="term" value="F:DNA-binding transcription factor activity"/>
    <property type="evidence" value="ECO:0007669"/>
    <property type="project" value="InterPro"/>
</dbReference>
<dbReference type="PANTHER" id="PTHR30579">
    <property type="entry name" value="TRANSCRIPTIONAL REGULATOR"/>
    <property type="match status" value="1"/>
</dbReference>
<evidence type="ECO:0000259" key="5">
    <source>
        <dbReference type="PROSITE" id="PS50931"/>
    </source>
</evidence>
<dbReference type="PROSITE" id="PS50931">
    <property type="entry name" value="HTH_LYSR"/>
    <property type="match status" value="1"/>
</dbReference>
<evidence type="ECO:0000256" key="2">
    <source>
        <dbReference type="ARBA" id="ARBA00023015"/>
    </source>
</evidence>
<reference evidence="6 7" key="1">
    <citation type="submission" date="2020-06" db="EMBL/GenBank/DDBJ databases">
        <title>Genome sequence of Paramixta manurensis strain PD-1.</title>
        <authorList>
            <person name="Lee C.W."/>
            <person name="Kim J."/>
        </authorList>
    </citation>
    <scope>NUCLEOTIDE SEQUENCE [LARGE SCALE GENOMIC DNA]</scope>
    <source>
        <strain evidence="6 7">PD-1</strain>
    </source>
</reference>